<dbReference type="FunFam" id="1.10.10.2570:FF:000001">
    <property type="entry name" value="Autophagy-related protein 29"/>
    <property type="match status" value="1"/>
</dbReference>
<dbReference type="Pfam" id="PF18388">
    <property type="entry name" value="ATG29_N"/>
    <property type="match status" value="1"/>
</dbReference>
<dbReference type="HOGENOM" id="CLU_121102_0_0_1"/>
<dbReference type="GO" id="GO:0015031">
    <property type="term" value="P:protein transport"/>
    <property type="evidence" value="ECO:0007669"/>
    <property type="project" value="UniProtKB-KW"/>
</dbReference>
<dbReference type="PANTHER" id="PTHR40012">
    <property type="entry name" value="AUTOPHAGY-RELATED PROTEIN 29"/>
    <property type="match status" value="1"/>
</dbReference>
<dbReference type="SMR" id="C8ZIL2"/>
<reference evidence="11 12" key="1">
    <citation type="journal article" date="2009" name="Proc. Natl. Acad. Sci. U.S.A.">
        <title>Eukaryote-to-eukaryote gene transfer events revealed by the genome sequence of the wine yeast Saccharomyces cerevisiae EC1118.</title>
        <authorList>
            <person name="Novo M."/>
            <person name="Bigey F."/>
            <person name="Beyne E."/>
            <person name="Galeote V."/>
            <person name="Gavory F."/>
            <person name="Mallet S."/>
            <person name="Cambot B."/>
            <person name="Legras J.L."/>
            <person name="Wincker P."/>
            <person name="Casaregola S."/>
            <person name="Dequin S."/>
        </authorList>
    </citation>
    <scope>NUCLEOTIDE SEQUENCE [LARGE SCALE GENOMIC DNA]</scope>
    <source>
        <strain evidence="12">Lalvin EC1118 / Prise de mousse</strain>
    </source>
</reference>
<evidence type="ECO:0000256" key="6">
    <source>
        <dbReference type="ARBA" id="ARBA00023006"/>
    </source>
</evidence>
<evidence type="ECO:0000313" key="12">
    <source>
        <dbReference type="Proteomes" id="UP000000286"/>
    </source>
</evidence>
<dbReference type="InterPro" id="IPR040666">
    <property type="entry name" value="Atg29_N"/>
</dbReference>
<organism evidence="11 12">
    <name type="scientific">Saccharomyces cerevisiae (strain Lalvin EC1118 / Prise de mousse)</name>
    <name type="common">Baker's yeast</name>
    <dbReference type="NCBI Taxonomy" id="643680"/>
    <lineage>
        <taxon>Eukaryota</taxon>
        <taxon>Fungi</taxon>
        <taxon>Dikarya</taxon>
        <taxon>Ascomycota</taxon>
        <taxon>Saccharomycotina</taxon>
        <taxon>Saccharomycetes</taxon>
        <taxon>Saccharomycetales</taxon>
        <taxon>Saccharomycetaceae</taxon>
        <taxon>Saccharomyces</taxon>
    </lineage>
</organism>
<evidence type="ECO:0000256" key="4">
    <source>
        <dbReference type="ARBA" id="ARBA00022448"/>
    </source>
</evidence>
<evidence type="ECO:0000256" key="8">
    <source>
        <dbReference type="ARBA" id="ARBA00062930"/>
    </source>
</evidence>
<keyword evidence="5" id="KW-0653">Protein transport</keyword>
<dbReference type="EMBL" id="FN394217">
    <property type="protein sequence ID" value="CAY86793.1"/>
    <property type="molecule type" value="Genomic_DNA"/>
</dbReference>
<evidence type="ECO:0000259" key="10">
    <source>
        <dbReference type="Pfam" id="PF18388"/>
    </source>
</evidence>
<dbReference type="AlphaFoldDB" id="C8ZIL2"/>
<feature type="compositionally biased region" description="Basic and acidic residues" evidence="9">
    <location>
        <begin position="162"/>
        <end position="184"/>
    </location>
</feature>
<protein>
    <recommendedName>
        <fullName evidence="3">Autophagy-related protein 29</fullName>
    </recommendedName>
</protein>
<dbReference type="InterPro" id="IPR039113">
    <property type="entry name" value="ATG29"/>
</dbReference>
<name>C8ZIL2_YEAS8</name>
<evidence type="ECO:0000256" key="7">
    <source>
        <dbReference type="ARBA" id="ARBA00060351"/>
    </source>
</evidence>
<evidence type="ECO:0000256" key="9">
    <source>
        <dbReference type="SAM" id="MobiDB-lite"/>
    </source>
</evidence>
<keyword evidence="4" id="KW-0813">Transport</keyword>
<feature type="region of interest" description="Disordered" evidence="9">
    <location>
        <begin position="158"/>
        <end position="196"/>
    </location>
</feature>
<evidence type="ECO:0000256" key="3">
    <source>
        <dbReference type="ARBA" id="ARBA00013784"/>
    </source>
</evidence>
<dbReference type="Gene3D" id="1.10.10.2570">
    <property type="match status" value="1"/>
</dbReference>
<dbReference type="GO" id="GO:0000407">
    <property type="term" value="C:phagophore assembly site"/>
    <property type="evidence" value="ECO:0007669"/>
    <property type="project" value="UniProtKB-SubCell"/>
</dbReference>
<evidence type="ECO:0000256" key="2">
    <source>
        <dbReference type="ARBA" id="ARBA00010082"/>
    </source>
</evidence>
<evidence type="ECO:0000256" key="5">
    <source>
        <dbReference type="ARBA" id="ARBA00022927"/>
    </source>
</evidence>
<gene>
    <name evidence="11" type="ORF">EC1118_1P2_1233g</name>
</gene>
<feature type="domain" description="Atg29 N-terminal" evidence="10">
    <location>
        <begin position="9"/>
        <end position="62"/>
    </location>
</feature>
<comment type="subunit">
    <text evidence="8">Forms a stable complex with ATG17 and ATG31. Interacts directly with ATG31. The ATG17-ATG29-ATG31 complex interacts with the ATG1-ATG13 complex. Note=The interaction with the ATG1-ATG13 complex is induced by starvation.</text>
</comment>
<comment type="function">
    <text evidence="7">Plays a role in autophagy. Functions at the preautophagosomal structure (PAS) in order to form normal autophagosomes under starvation conditions. Also plays a role in mitophagy and regulation of filamentous growth.</text>
</comment>
<dbReference type="Proteomes" id="UP000000286">
    <property type="component" value="Chromosome XVI"/>
</dbReference>
<evidence type="ECO:0000256" key="1">
    <source>
        <dbReference type="ARBA" id="ARBA00004329"/>
    </source>
</evidence>
<dbReference type="PANTHER" id="PTHR40012:SF1">
    <property type="entry name" value="AUTOPHAGY-RELATED PROTEIN 29"/>
    <property type="match status" value="1"/>
</dbReference>
<comment type="subcellular location">
    <subcellularLocation>
        <location evidence="1">Preautophagosomal structure</location>
    </subcellularLocation>
</comment>
<accession>C8ZIL2</accession>
<evidence type="ECO:0000313" key="11">
    <source>
        <dbReference type="EMBL" id="CAY86793.1"/>
    </source>
</evidence>
<dbReference type="InterPro" id="IPR039362">
    <property type="entry name" value="ATG29_sf"/>
</dbReference>
<proteinExistence type="inferred from homology"/>
<sequence length="213" mass="24692">MIMNSTNTVVYIKVKGKRPQGFLDPPKFEWNGTKERQLWTMVSNLNYSQDQIDWQNLSKIFETPEFFLKKRTYKLFAEHLELLQLQLEKKRDLEKYSNDQVNEGMSDLIHKYIPTLQNDNLLNVSASPLTTERQDSEEVETEVTNEALQHLQTSKILNIHKKTSDSENKPNDKLDKDGINKEMECGSSDDDLSSSLSVSKSALEEALMDRLQF</sequence>
<keyword evidence="6" id="KW-0072">Autophagy</keyword>
<dbReference type="OrthoDB" id="21072at2759"/>
<dbReference type="GO" id="GO:0000045">
    <property type="term" value="P:autophagosome assembly"/>
    <property type="evidence" value="ECO:0007669"/>
    <property type="project" value="InterPro"/>
</dbReference>
<comment type="similarity">
    <text evidence="2">Belongs to the ATG29 family.</text>
</comment>